<feature type="transmembrane region" description="Helical" evidence="1">
    <location>
        <begin position="61"/>
        <end position="78"/>
    </location>
</feature>
<keyword evidence="1" id="KW-1133">Transmembrane helix</keyword>
<feature type="transmembrane region" description="Helical" evidence="1">
    <location>
        <begin position="90"/>
        <end position="112"/>
    </location>
</feature>
<dbReference type="PANTHER" id="PTHR36692:SF2">
    <property type="entry name" value="GEO12064P1"/>
    <property type="match status" value="1"/>
</dbReference>
<evidence type="ECO:0000313" key="3">
    <source>
        <dbReference type="EMBL" id="KDR10266.1"/>
    </source>
</evidence>
<gene>
    <name evidence="3" type="ORF">L798_15525</name>
</gene>
<name>A0A067QM99_ZOONE</name>
<organism evidence="3 4">
    <name type="scientific">Zootermopsis nevadensis</name>
    <name type="common">Dampwood termite</name>
    <dbReference type="NCBI Taxonomy" id="136037"/>
    <lineage>
        <taxon>Eukaryota</taxon>
        <taxon>Metazoa</taxon>
        <taxon>Ecdysozoa</taxon>
        <taxon>Arthropoda</taxon>
        <taxon>Hexapoda</taxon>
        <taxon>Insecta</taxon>
        <taxon>Pterygota</taxon>
        <taxon>Neoptera</taxon>
        <taxon>Polyneoptera</taxon>
        <taxon>Dictyoptera</taxon>
        <taxon>Blattodea</taxon>
        <taxon>Blattoidea</taxon>
        <taxon>Termitoidae</taxon>
        <taxon>Termopsidae</taxon>
        <taxon>Zootermopsis</taxon>
    </lineage>
</organism>
<dbReference type="Proteomes" id="UP000027135">
    <property type="component" value="Unassembled WGS sequence"/>
</dbReference>
<dbReference type="AlphaFoldDB" id="A0A067QM99"/>
<dbReference type="EMBL" id="KK853177">
    <property type="protein sequence ID" value="KDR10266.1"/>
    <property type="molecule type" value="Genomic_DNA"/>
</dbReference>
<dbReference type="InParanoid" id="A0A067QM99"/>
<protein>
    <recommendedName>
        <fullName evidence="2">DUF7775 domain-containing protein</fullName>
    </recommendedName>
</protein>
<dbReference type="InterPro" id="IPR056677">
    <property type="entry name" value="DUF7775"/>
</dbReference>
<dbReference type="GO" id="GO:0005886">
    <property type="term" value="C:plasma membrane"/>
    <property type="evidence" value="ECO:0007669"/>
    <property type="project" value="TreeGrafter"/>
</dbReference>
<keyword evidence="4" id="KW-1185">Reference proteome</keyword>
<feature type="transmembrane region" description="Helical" evidence="1">
    <location>
        <begin position="156"/>
        <end position="177"/>
    </location>
</feature>
<accession>A0A067QM99</accession>
<dbReference type="STRING" id="136037.A0A067QM99"/>
<keyword evidence="1" id="KW-0812">Transmembrane</keyword>
<dbReference type="InterPro" id="IPR038976">
    <property type="entry name" value="Ssk"/>
</dbReference>
<dbReference type="PANTHER" id="PTHR36692">
    <property type="entry name" value="PROTEIN SNAKESKIN"/>
    <property type="match status" value="1"/>
</dbReference>
<dbReference type="eggNOG" id="ENOG502S4RG">
    <property type="taxonomic scope" value="Eukaryota"/>
</dbReference>
<keyword evidence="1" id="KW-0472">Membrane</keyword>
<evidence type="ECO:0000259" key="2">
    <source>
        <dbReference type="Pfam" id="PF24985"/>
    </source>
</evidence>
<reference evidence="3 4" key="1">
    <citation type="journal article" date="2014" name="Nat. Commun.">
        <title>Molecular traces of alternative social organization in a termite genome.</title>
        <authorList>
            <person name="Terrapon N."/>
            <person name="Li C."/>
            <person name="Robertson H.M."/>
            <person name="Ji L."/>
            <person name="Meng X."/>
            <person name="Booth W."/>
            <person name="Chen Z."/>
            <person name="Childers C.P."/>
            <person name="Glastad K.M."/>
            <person name="Gokhale K."/>
            <person name="Gowin J."/>
            <person name="Gronenberg W."/>
            <person name="Hermansen R.A."/>
            <person name="Hu H."/>
            <person name="Hunt B.G."/>
            <person name="Huylmans A.K."/>
            <person name="Khalil S.M."/>
            <person name="Mitchell R.D."/>
            <person name="Munoz-Torres M.C."/>
            <person name="Mustard J.A."/>
            <person name="Pan H."/>
            <person name="Reese J.T."/>
            <person name="Scharf M.E."/>
            <person name="Sun F."/>
            <person name="Vogel H."/>
            <person name="Xiao J."/>
            <person name="Yang W."/>
            <person name="Yang Z."/>
            <person name="Yang Z."/>
            <person name="Zhou J."/>
            <person name="Zhu J."/>
            <person name="Brent C.S."/>
            <person name="Elsik C.G."/>
            <person name="Goodisman M.A."/>
            <person name="Liberles D.A."/>
            <person name="Roe R.M."/>
            <person name="Vargo E.L."/>
            <person name="Vilcinskas A."/>
            <person name="Wang J."/>
            <person name="Bornberg-Bauer E."/>
            <person name="Korb J."/>
            <person name="Zhang G."/>
            <person name="Liebig J."/>
        </authorList>
    </citation>
    <scope>NUCLEOTIDE SEQUENCE [LARGE SCALE GENOMIC DNA]</scope>
    <source>
        <tissue evidence="3">Whole organism</tissue>
    </source>
</reference>
<dbReference type="Pfam" id="PF24985">
    <property type="entry name" value="DUF7775"/>
    <property type="match status" value="1"/>
</dbReference>
<dbReference type="GO" id="GO:0019991">
    <property type="term" value="P:septate junction assembly"/>
    <property type="evidence" value="ECO:0007669"/>
    <property type="project" value="InterPro"/>
</dbReference>
<feature type="domain" description="DUF7775" evidence="2">
    <location>
        <begin position="61"/>
        <end position="141"/>
    </location>
</feature>
<dbReference type="OMA" id="CTTLHYY"/>
<proteinExistence type="predicted"/>
<evidence type="ECO:0000256" key="1">
    <source>
        <dbReference type="SAM" id="Phobius"/>
    </source>
</evidence>
<evidence type="ECO:0000313" key="4">
    <source>
        <dbReference type="Proteomes" id="UP000027135"/>
    </source>
</evidence>
<sequence length="182" mass="20148">MNHPITRVRMRVECVSDPTPRAHYPRRQLLGRGHCVRVNSRRAVASSLKGANTMAINRVHLLKFFELALAIICMALHYHSQTGSNSFHELMIISAAFGGYIVILVGILTGIFTGQPVNKRIDIFYSLVGCALFIAAGSFVIQYFDRYYGSKETRNIGLSKGAIAIINGVVFLVDSVLSFRGE</sequence>
<feature type="transmembrane region" description="Helical" evidence="1">
    <location>
        <begin position="124"/>
        <end position="144"/>
    </location>
</feature>